<dbReference type="Pfam" id="PF13561">
    <property type="entry name" value="adh_short_C2"/>
    <property type="match status" value="1"/>
</dbReference>
<dbReference type="InterPro" id="IPR036291">
    <property type="entry name" value="NAD(P)-bd_dom_sf"/>
</dbReference>
<comment type="caution">
    <text evidence="2">The sequence shown here is derived from an EMBL/GenBank/DDBJ whole genome shotgun (WGS) entry which is preliminary data.</text>
</comment>
<reference evidence="2 3" key="1">
    <citation type="journal article" date="2024" name="Appl. Microbiol. Biotechnol.">
        <title>Biosynthetic gene clusters with biotechnological applications in novel Antarctic isolates from Actinomycetota.</title>
        <authorList>
            <person name="Bruna P."/>
            <person name="Nunez-Montero K."/>
            <person name="Contreras M.J."/>
            <person name="Leal K."/>
            <person name="Garcia M."/>
            <person name="Abanto M."/>
            <person name="Barrientos L."/>
        </authorList>
    </citation>
    <scope>NUCLEOTIDE SEQUENCE [LARGE SCALE GENOMIC DNA]</scope>
    <source>
        <strain evidence="2 3">Se16.17</strain>
    </source>
</reference>
<protein>
    <submittedName>
        <fullName evidence="2">SDR family oxidoreductase</fullName>
        <ecNumber evidence="2">1.1.-.-</ecNumber>
    </submittedName>
</protein>
<evidence type="ECO:0000313" key="2">
    <source>
        <dbReference type="EMBL" id="MEO3943267.1"/>
    </source>
</evidence>
<dbReference type="RefSeq" id="WP_051420770.1">
    <property type="nucleotide sequence ID" value="NZ_JBBMFV010000004.1"/>
</dbReference>
<dbReference type="InterPro" id="IPR057326">
    <property type="entry name" value="KR_dom"/>
</dbReference>
<gene>
    <name evidence="2" type="ORF">V3C41_19520</name>
</gene>
<dbReference type="EC" id="1.1.-.-" evidence="2"/>
<dbReference type="CDD" id="cd05233">
    <property type="entry name" value="SDR_c"/>
    <property type="match status" value="1"/>
</dbReference>
<evidence type="ECO:0000259" key="1">
    <source>
        <dbReference type="SMART" id="SM00822"/>
    </source>
</evidence>
<dbReference type="PANTHER" id="PTHR43975:SF2">
    <property type="entry name" value="EG:BACR7A4.14 PROTEIN-RELATED"/>
    <property type="match status" value="1"/>
</dbReference>
<keyword evidence="3" id="KW-1185">Reference proteome</keyword>
<proteinExistence type="predicted"/>
<evidence type="ECO:0000313" key="3">
    <source>
        <dbReference type="Proteomes" id="UP001448614"/>
    </source>
</evidence>
<dbReference type="Gene3D" id="3.40.50.720">
    <property type="entry name" value="NAD(P)-binding Rossmann-like Domain"/>
    <property type="match status" value="1"/>
</dbReference>
<dbReference type="EMBL" id="JBBMFV010000004">
    <property type="protein sequence ID" value="MEO3943267.1"/>
    <property type="molecule type" value="Genomic_DNA"/>
</dbReference>
<organism evidence="2 3">
    <name type="scientific">Paenarthrobacter nicotinovorans</name>
    <name type="common">Arthrobacter nicotinovorans</name>
    <dbReference type="NCBI Taxonomy" id="29320"/>
    <lineage>
        <taxon>Bacteria</taxon>
        <taxon>Bacillati</taxon>
        <taxon>Actinomycetota</taxon>
        <taxon>Actinomycetes</taxon>
        <taxon>Micrococcales</taxon>
        <taxon>Micrococcaceae</taxon>
        <taxon>Paenarthrobacter</taxon>
    </lineage>
</organism>
<dbReference type="InterPro" id="IPR002347">
    <property type="entry name" value="SDR_fam"/>
</dbReference>
<dbReference type="PANTHER" id="PTHR43975">
    <property type="entry name" value="ZGC:101858"/>
    <property type="match status" value="1"/>
</dbReference>
<dbReference type="PRINTS" id="PR00081">
    <property type="entry name" value="GDHRDH"/>
</dbReference>
<dbReference type="SUPFAM" id="SSF51735">
    <property type="entry name" value="NAD(P)-binding Rossmann-fold domains"/>
    <property type="match status" value="1"/>
</dbReference>
<dbReference type="SMART" id="SM00822">
    <property type="entry name" value="PKS_KR"/>
    <property type="match status" value="1"/>
</dbReference>
<feature type="domain" description="Ketoreductase" evidence="1">
    <location>
        <begin position="5"/>
        <end position="182"/>
    </location>
</feature>
<accession>A0ABV0GX39</accession>
<keyword evidence="2" id="KW-0560">Oxidoreductase</keyword>
<name>A0ABV0GX39_PAENI</name>
<dbReference type="GO" id="GO:0016491">
    <property type="term" value="F:oxidoreductase activity"/>
    <property type="evidence" value="ECO:0007669"/>
    <property type="project" value="UniProtKB-KW"/>
</dbReference>
<dbReference type="Proteomes" id="UP001448614">
    <property type="component" value="Unassembled WGS sequence"/>
</dbReference>
<sequence length="283" mass="29259">MNNSSVAIVSGGGTGIGAATATTLRDQGWEVVICGRRPDVLNKVARSTGSHPVIADVSSDADMKRLVTETIDRFGALNGLVLNAGIVRAGVAGDLNDEDWDAMLSTNLTGPFYLIRAALPHLLATRGAMVGVASAAALRATAGIAGYDATKAALAMLIQTVAIDYGPEGIRANSVCPGWTQTEMADMEMSEFGSELGVSREAAYELATAFVPTRRPGSSSEVAALIAWLLSDQASYINAATIPVDGGLVAVEPSAIAFDPRVTVTSNNQNNGLEIPTHMVQAG</sequence>